<protein>
    <submittedName>
        <fullName evidence="1">Uncharacterized protein</fullName>
    </submittedName>
</protein>
<evidence type="ECO:0000313" key="2">
    <source>
        <dbReference type="Proteomes" id="UP000014727"/>
    </source>
</evidence>
<reference evidence="1 2" key="1">
    <citation type="journal article" date="2013" name="Proc. Natl. Acad. Sci. U.S.A.">
        <title>Twelve previously unknown phage genera are ubiquitous in global oceans.</title>
        <authorList>
            <person name="Holmfeldt K."/>
            <person name="Solonenko N."/>
            <person name="Shah M."/>
            <person name="Corrier K."/>
            <person name="Riemann L."/>
            <person name="Verberkmoes N.C."/>
            <person name="Sullivan M.B."/>
        </authorList>
    </citation>
    <scope>NUCLEOTIDE SEQUENCE [LARGE SCALE GENOMIC DNA]</scope>
    <source>
        <strain evidence="1">Phi46:3</strain>
    </source>
</reference>
<proteinExistence type="predicted"/>
<name>S0A090_9CAUD</name>
<evidence type="ECO:0000313" key="1">
    <source>
        <dbReference type="EMBL" id="AGO48791.1"/>
    </source>
</evidence>
<reference evidence="2" key="2">
    <citation type="submission" date="2013-03" db="EMBL/GenBank/DDBJ databases">
        <title>The Cellulophaga phages: a novel, diverse, and globally ubiquitous model system.</title>
        <authorList>
            <person name="Holmfeldt K."/>
            <person name="Solonenko N."/>
            <person name="Shah M."/>
            <person name="Corrier K."/>
            <person name="Riemann L."/>
            <person name="VerBerkmoes N.C."/>
            <person name="Sullivan M.B."/>
        </authorList>
    </citation>
    <scope>NUCLEOTIDE SEQUENCE [LARGE SCALE GENOMIC DNA]</scope>
</reference>
<keyword evidence="2" id="KW-1185">Reference proteome</keyword>
<dbReference type="Proteomes" id="UP000014727">
    <property type="component" value="Segment"/>
</dbReference>
<organism evidence="1 2">
    <name type="scientific">Cellulophaga phage phi46:3</name>
    <dbReference type="NCBI Taxonomy" id="1327985"/>
    <lineage>
        <taxon>Viruses</taxon>
        <taxon>Duplodnaviria</taxon>
        <taxon>Heunggongvirae</taxon>
        <taxon>Uroviricota</taxon>
        <taxon>Caudoviricetes</taxon>
        <taxon>Pachyviridae</taxon>
        <taxon>Bacelvirus</taxon>
        <taxon>Bacelvirus phi46tres</taxon>
    </lineage>
</organism>
<sequence>MKALLTSNYIYIQPFSGFRNDKKAHDNFVNWVKENQGKWVDIDTKFLFSNQYNTTSGFRIYDTMIDKIIDDKRPEDTAFFKKHPDGKDTIKKVDFKDHLKNKRFLSCSSVNGNYYRISRRENIEFILVGEKIYLTNGIGYRTIKESDLSNNEIKILKYCVKRILNNENLNNLYNI</sequence>
<dbReference type="EMBL" id="KC821622">
    <property type="protein sequence ID" value="AGO48791.1"/>
    <property type="molecule type" value="Genomic_DNA"/>
</dbReference>
<dbReference type="KEGG" id="vg:16797282"/>
<gene>
    <name evidence="1" type="ORF">Phi46:3_gp047</name>
</gene>
<accession>S0A090</accession>
<dbReference type="RefSeq" id="YP_008241090.1">
    <property type="nucleotide sequence ID" value="NC_021792.1"/>
</dbReference>
<dbReference type="GeneID" id="16797282"/>